<dbReference type="Pfam" id="PF01435">
    <property type="entry name" value="Peptidase_M48"/>
    <property type="match status" value="1"/>
</dbReference>
<keyword evidence="4 6" id="KW-0862">Zinc</keyword>
<evidence type="ECO:0000256" key="5">
    <source>
        <dbReference type="ARBA" id="ARBA00023049"/>
    </source>
</evidence>
<dbReference type="EMBL" id="JAGMWT010000016">
    <property type="protein sequence ID" value="KAH7115133.1"/>
    <property type="molecule type" value="Genomic_DNA"/>
</dbReference>
<reference evidence="9" key="1">
    <citation type="journal article" date="2021" name="Nat. Commun.">
        <title>Genetic determinants of endophytism in the Arabidopsis root mycobiome.</title>
        <authorList>
            <person name="Mesny F."/>
            <person name="Miyauchi S."/>
            <person name="Thiergart T."/>
            <person name="Pickel B."/>
            <person name="Atanasova L."/>
            <person name="Karlsson M."/>
            <person name="Huettel B."/>
            <person name="Barry K.W."/>
            <person name="Haridas S."/>
            <person name="Chen C."/>
            <person name="Bauer D."/>
            <person name="Andreopoulos W."/>
            <person name="Pangilinan J."/>
            <person name="LaButti K."/>
            <person name="Riley R."/>
            <person name="Lipzen A."/>
            <person name="Clum A."/>
            <person name="Drula E."/>
            <person name="Henrissat B."/>
            <person name="Kohler A."/>
            <person name="Grigoriev I.V."/>
            <person name="Martin F.M."/>
            <person name="Hacquard S."/>
        </authorList>
    </citation>
    <scope>NUCLEOTIDE SEQUENCE</scope>
    <source>
        <strain evidence="9">MPI-CAGE-CH-0243</strain>
    </source>
</reference>
<dbReference type="GO" id="GO:0004222">
    <property type="term" value="F:metalloendopeptidase activity"/>
    <property type="evidence" value="ECO:0007669"/>
    <property type="project" value="InterPro"/>
</dbReference>
<evidence type="ECO:0000313" key="10">
    <source>
        <dbReference type="Proteomes" id="UP000700596"/>
    </source>
</evidence>
<evidence type="ECO:0000259" key="8">
    <source>
        <dbReference type="Pfam" id="PF01435"/>
    </source>
</evidence>
<dbReference type="GO" id="GO:0034982">
    <property type="term" value="P:mitochondrial protein processing"/>
    <property type="evidence" value="ECO:0007669"/>
    <property type="project" value="TreeGrafter"/>
</dbReference>
<dbReference type="AlphaFoldDB" id="A0A9P9D9N1"/>
<evidence type="ECO:0000256" key="4">
    <source>
        <dbReference type="ARBA" id="ARBA00022833"/>
    </source>
</evidence>
<evidence type="ECO:0000256" key="6">
    <source>
        <dbReference type="RuleBase" id="RU003983"/>
    </source>
</evidence>
<feature type="region of interest" description="Disordered" evidence="7">
    <location>
        <begin position="1"/>
        <end position="42"/>
    </location>
</feature>
<evidence type="ECO:0000256" key="2">
    <source>
        <dbReference type="ARBA" id="ARBA00022723"/>
    </source>
</evidence>
<evidence type="ECO:0000313" key="9">
    <source>
        <dbReference type="EMBL" id="KAH7115133.1"/>
    </source>
</evidence>
<proteinExistence type="inferred from homology"/>
<dbReference type="PANTHER" id="PTHR22726">
    <property type="entry name" value="METALLOENDOPEPTIDASE OMA1"/>
    <property type="match status" value="1"/>
</dbReference>
<dbReference type="CDD" id="cd07331">
    <property type="entry name" value="M48C_Oma1_like"/>
    <property type="match status" value="1"/>
</dbReference>
<dbReference type="Gene3D" id="3.30.2010.10">
    <property type="entry name" value="Metalloproteases ('zincins'), catalytic domain"/>
    <property type="match status" value="1"/>
</dbReference>
<accession>A0A9P9D9N1</accession>
<sequence length="335" mass="38086">MFRPQLFPRSLRPLLRSKPQPQPHQRAHRSGPRGPQQYQRFGGTRSRYGSGLLYQWAARPTFYRDVGLITTGAAGFYVYNLEEVPVSGRRRFNFISPQLEAYIAEGTLQEIKQEYRGAFLSEDDPRVRQVKKVLDRLLPYVQGVGLENVDWEVNVIDSPDQNAFVIPGGKVFVFTGILPLCKDEDGIAAVMAHEIAHVVAHHQAERMSQAPLVLIGIAALSTFDISFMASKWLIDLFLSLPGSRKQEAEADYIGLMMMAEGCYRPEAAMEFWGRMENLGQGAPPQVLSTHPSNHNREEKIREWLPKAYEKRETSDCHAMLGYADQFAATFRQDRW</sequence>
<evidence type="ECO:0000256" key="7">
    <source>
        <dbReference type="SAM" id="MobiDB-lite"/>
    </source>
</evidence>
<protein>
    <submittedName>
        <fullName evidence="9">Mitochondrial metalloendopeptidase OMA1</fullName>
    </submittedName>
</protein>
<dbReference type="InterPro" id="IPR051156">
    <property type="entry name" value="Mito/Outer_Membr_Metalloprot"/>
</dbReference>
<dbReference type="OrthoDB" id="7464992at2759"/>
<dbReference type="GO" id="GO:0046872">
    <property type="term" value="F:metal ion binding"/>
    <property type="evidence" value="ECO:0007669"/>
    <property type="project" value="UniProtKB-KW"/>
</dbReference>
<evidence type="ECO:0000256" key="1">
    <source>
        <dbReference type="ARBA" id="ARBA00022670"/>
    </source>
</evidence>
<dbReference type="PANTHER" id="PTHR22726:SF1">
    <property type="entry name" value="METALLOENDOPEPTIDASE OMA1, MITOCHONDRIAL"/>
    <property type="match status" value="1"/>
</dbReference>
<gene>
    <name evidence="9" type="ORF">B0J11DRAFT_124331</name>
</gene>
<name>A0A9P9D9N1_9PLEO</name>
<dbReference type="GO" id="GO:0005743">
    <property type="term" value="C:mitochondrial inner membrane"/>
    <property type="evidence" value="ECO:0007669"/>
    <property type="project" value="TreeGrafter"/>
</dbReference>
<dbReference type="InterPro" id="IPR001915">
    <property type="entry name" value="Peptidase_M48"/>
</dbReference>
<comment type="similarity">
    <text evidence="6">Belongs to the peptidase M48 family.</text>
</comment>
<keyword evidence="2" id="KW-0479">Metal-binding</keyword>
<dbReference type="Proteomes" id="UP000700596">
    <property type="component" value="Unassembled WGS sequence"/>
</dbReference>
<keyword evidence="3 6" id="KW-0378">Hydrolase</keyword>
<organism evidence="9 10">
    <name type="scientific">Dendryphion nanum</name>
    <dbReference type="NCBI Taxonomy" id="256645"/>
    <lineage>
        <taxon>Eukaryota</taxon>
        <taxon>Fungi</taxon>
        <taxon>Dikarya</taxon>
        <taxon>Ascomycota</taxon>
        <taxon>Pezizomycotina</taxon>
        <taxon>Dothideomycetes</taxon>
        <taxon>Pleosporomycetidae</taxon>
        <taxon>Pleosporales</taxon>
        <taxon>Torulaceae</taxon>
        <taxon>Dendryphion</taxon>
    </lineage>
</organism>
<keyword evidence="5 6" id="KW-0482">Metalloprotease</keyword>
<evidence type="ECO:0000256" key="3">
    <source>
        <dbReference type="ARBA" id="ARBA00022801"/>
    </source>
</evidence>
<feature type="compositionally biased region" description="Low complexity" evidence="7">
    <location>
        <begin position="1"/>
        <end position="19"/>
    </location>
</feature>
<keyword evidence="1 6" id="KW-0645">Protease</keyword>
<keyword evidence="10" id="KW-1185">Reference proteome</keyword>
<comment type="caution">
    <text evidence="9">The sequence shown here is derived from an EMBL/GenBank/DDBJ whole genome shotgun (WGS) entry which is preliminary data.</text>
</comment>
<dbReference type="GO" id="GO:0006515">
    <property type="term" value="P:protein quality control for misfolded or incompletely synthesized proteins"/>
    <property type="evidence" value="ECO:0007669"/>
    <property type="project" value="TreeGrafter"/>
</dbReference>
<comment type="cofactor">
    <cofactor evidence="6">
        <name>Zn(2+)</name>
        <dbReference type="ChEBI" id="CHEBI:29105"/>
    </cofactor>
    <text evidence="6">Binds 1 zinc ion per subunit.</text>
</comment>
<feature type="domain" description="Peptidase M48" evidence="8">
    <location>
        <begin position="128"/>
        <end position="303"/>
    </location>
</feature>